<reference evidence="4" key="1">
    <citation type="journal article" date="2020" name="Stud. Mycol.">
        <title>101 Dothideomycetes genomes: a test case for predicting lifestyles and emergence of pathogens.</title>
        <authorList>
            <person name="Haridas S."/>
            <person name="Albert R."/>
            <person name="Binder M."/>
            <person name="Bloem J."/>
            <person name="Labutti K."/>
            <person name="Salamov A."/>
            <person name="Andreopoulos B."/>
            <person name="Baker S."/>
            <person name="Barry K."/>
            <person name="Bills G."/>
            <person name="Bluhm B."/>
            <person name="Cannon C."/>
            <person name="Castanera R."/>
            <person name="Culley D."/>
            <person name="Daum C."/>
            <person name="Ezra D."/>
            <person name="Gonzalez J."/>
            <person name="Henrissat B."/>
            <person name="Kuo A."/>
            <person name="Liang C."/>
            <person name="Lipzen A."/>
            <person name="Lutzoni F."/>
            <person name="Magnuson J."/>
            <person name="Mondo S."/>
            <person name="Nolan M."/>
            <person name="Ohm R."/>
            <person name="Pangilinan J."/>
            <person name="Park H.-J."/>
            <person name="Ramirez L."/>
            <person name="Alfaro M."/>
            <person name="Sun H."/>
            <person name="Tritt A."/>
            <person name="Yoshinaga Y."/>
            <person name="Zwiers L.-H."/>
            <person name="Turgeon B."/>
            <person name="Goodwin S."/>
            <person name="Spatafora J."/>
            <person name="Crous P."/>
            <person name="Grigoriev I."/>
        </authorList>
    </citation>
    <scope>NUCLEOTIDE SEQUENCE</scope>
    <source>
        <strain evidence="4">CBS 122368</strain>
    </source>
</reference>
<name>A0A6A6IWS5_9PLEO</name>
<dbReference type="EMBL" id="ML987190">
    <property type="protein sequence ID" value="KAF2254991.1"/>
    <property type="molecule type" value="Genomic_DNA"/>
</dbReference>
<dbReference type="PROSITE" id="PS51212">
    <property type="entry name" value="WSC"/>
    <property type="match status" value="2"/>
</dbReference>
<evidence type="ECO:0000256" key="1">
    <source>
        <dbReference type="ARBA" id="ARBA00022737"/>
    </source>
</evidence>
<dbReference type="InterPro" id="IPR051589">
    <property type="entry name" value="Sialate-O-sulfotransferase"/>
</dbReference>
<feature type="domain" description="WSC" evidence="3">
    <location>
        <begin position="131"/>
        <end position="228"/>
    </location>
</feature>
<dbReference type="PANTHER" id="PTHR45964:SF9">
    <property type="entry name" value="SULFOTRANSFERASE"/>
    <property type="match status" value="1"/>
</dbReference>
<gene>
    <name evidence="4" type="ORF">BU26DRAFT_559628</name>
</gene>
<protein>
    <submittedName>
        <fullName evidence="4">WSC-domain-containing protein</fullName>
    </submittedName>
</protein>
<proteinExistence type="predicted"/>
<dbReference type="PANTHER" id="PTHR45964">
    <property type="entry name" value="WSCD FAMILY MEMBER CG9164"/>
    <property type="match status" value="1"/>
</dbReference>
<keyword evidence="1" id="KW-0677">Repeat</keyword>
<evidence type="ECO:0000313" key="5">
    <source>
        <dbReference type="Proteomes" id="UP000800094"/>
    </source>
</evidence>
<feature type="compositionally biased region" description="Acidic residues" evidence="2">
    <location>
        <begin position="233"/>
        <end position="258"/>
    </location>
</feature>
<organism evidence="4 5">
    <name type="scientific">Trematosphaeria pertusa</name>
    <dbReference type="NCBI Taxonomy" id="390896"/>
    <lineage>
        <taxon>Eukaryota</taxon>
        <taxon>Fungi</taxon>
        <taxon>Dikarya</taxon>
        <taxon>Ascomycota</taxon>
        <taxon>Pezizomycotina</taxon>
        <taxon>Dothideomycetes</taxon>
        <taxon>Pleosporomycetidae</taxon>
        <taxon>Pleosporales</taxon>
        <taxon>Massarineae</taxon>
        <taxon>Trematosphaeriaceae</taxon>
        <taxon>Trematosphaeria</taxon>
    </lineage>
</organism>
<dbReference type="Proteomes" id="UP000800094">
    <property type="component" value="Unassembled WGS sequence"/>
</dbReference>
<dbReference type="Pfam" id="PF01822">
    <property type="entry name" value="WSC"/>
    <property type="match status" value="2"/>
</dbReference>
<dbReference type="InterPro" id="IPR002889">
    <property type="entry name" value="WSC_carb-bd"/>
</dbReference>
<dbReference type="GeneID" id="54586052"/>
<sequence>MHRSIIFLAPLTAAFSFPKRDLSPPTSLPAGWEYNGCYTDSRYNRALNEKQYYDMGSNTVTAETCIAFCESNGFPVAGLEYSGECYCGSTLPFQSGTDGCNMPCAGDSSQVCGGPDRITVYSTFTTSIPEGWTSLGCYSDSVQARTLSDLKQVEGGTDAMTPELCTSTCQGFGFTYAGVEYAGECFCGNEIQNSASSSGLMGGCSMVCKGDGSELCGGPDRMNLYTVAATPEEPTEGEDTDVEDEPEVIPEEELPSKL</sequence>
<accession>A0A6A6IWS5</accession>
<evidence type="ECO:0000256" key="2">
    <source>
        <dbReference type="SAM" id="MobiDB-lite"/>
    </source>
</evidence>
<dbReference type="RefSeq" id="XP_033689995.1">
    <property type="nucleotide sequence ID" value="XM_033832722.1"/>
</dbReference>
<dbReference type="OrthoDB" id="2019572at2759"/>
<feature type="region of interest" description="Disordered" evidence="2">
    <location>
        <begin position="229"/>
        <end position="258"/>
    </location>
</feature>
<keyword evidence="5" id="KW-1185">Reference proteome</keyword>
<dbReference type="SMART" id="SM00321">
    <property type="entry name" value="WSC"/>
    <property type="match status" value="2"/>
</dbReference>
<dbReference type="AlphaFoldDB" id="A0A6A6IWS5"/>
<feature type="domain" description="WSC" evidence="3">
    <location>
        <begin position="31"/>
        <end position="124"/>
    </location>
</feature>
<evidence type="ECO:0000259" key="3">
    <source>
        <dbReference type="PROSITE" id="PS51212"/>
    </source>
</evidence>
<evidence type="ECO:0000313" key="4">
    <source>
        <dbReference type="EMBL" id="KAF2254991.1"/>
    </source>
</evidence>